<comment type="cofactor">
    <cofactor evidence="1">
        <name>FAD</name>
        <dbReference type="ChEBI" id="CHEBI:57692"/>
    </cofactor>
</comment>
<evidence type="ECO:0000313" key="9">
    <source>
        <dbReference type="EMBL" id="CAE7365992.1"/>
    </source>
</evidence>
<dbReference type="PANTHER" id="PTHR43098:SF3">
    <property type="entry name" value="L-ORNITHINE N(5)-MONOOXYGENASE-RELATED"/>
    <property type="match status" value="1"/>
</dbReference>
<dbReference type="InterPro" id="IPR050775">
    <property type="entry name" value="FAD-binding_Monooxygenases"/>
</dbReference>
<dbReference type="Gene3D" id="3.40.30.10">
    <property type="entry name" value="Glutaredoxin"/>
    <property type="match status" value="1"/>
</dbReference>
<dbReference type="AlphaFoldDB" id="A0A812Q660"/>
<evidence type="ECO:0000256" key="3">
    <source>
        <dbReference type="ARBA" id="ARBA00022630"/>
    </source>
</evidence>
<reference evidence="9" key="1">
    <citation type="submission" date="2021-02" db="EMBL/GenBank/DDBJ databases">
        <authorList>
            <person name="Dougan E. K."/>
            <person name="Rhodes N."/>
            <person name="Thang M."/>
            <person name="Chan C."/>
        </authorList>
    </citation>
    <scope>NUCLEOTIDE SEQUENCE</scope>
</reference>
<evidence type="ECO:0000256" key="5">
    <source>
        <dbReference type="ARBA" id="ARBA00022857"/>
    </source>
</evidence>
<comment type="similarity">
    <text evidence="2">Belongs to the FAD-binding monooxygenase family.</text>
</comment>
<dbReference type="PANTHER" id="PTHR43098">
    <property type="entry name" value="L-ORNITHINE N(5)-MONOOXYGENASE-RELATED"/>
    <property type="match status" value="1"/>
</dbReference>
<dbReference type="SUPFAM" id="SSF51905">
    <property type="entry name" value="FAD/NAD(P)-binding domain"/>
    <property type="match status" value="1"/>
</dbReference>
<evidence type="ECO:0000256" key="4">
    <source>
        <dbReference type="ARBA" id="ARBA00022827"/>
    </source>
</evidence>
<dbReference type="InterPro" id="IPR000866">
    <property type="entry name" value="AhpC/TSA"/>
</dbReference>
<organism evidence="9 10">
    <name type="scientific">Symbiodinium necroappetens</name>
    <dbReference type="NCBI Taxonomy" id="1628268"/>
    <lineage>
        <taxon>Eukaryota</taxon>
        <taxon>Sar</taxon>
        <taxon>Alveolata</taxon>
        <taxon>Dinophyceae</taxon>
        <taxon>Suessiales</taxon>
        <taxon>Symbiodiniaceae</taxon>
        <taxon>Symbiodinium</taxon>
    </lineage>
</organism>
<dbReference type="Pfam" id="PF00743">
    <property type="entry name" value="FMO-like"/>
    <property type="match status" value="1"/>
</dbReference>
<dbReference type="CDD" id="cd02966">
    <property type="entry name" value="TlpA_like_family"/>
    <property type="match status" value="1"/>
</dbReference>
<name>A0A812Q660_9DINO</name>
<sequence length="845" mass="94812">MWAPFALTNASPGATVLFEDNVVEIEHVLADATDLWVRPVDLPAVNGFELKPEGACFEDICVPVQQNQDSSIFIRRAGQAWFSVTELADRLRQPYVVDYASGTWSFGAIPASRQYFTQQGIAPDFSLQDMQGNAVSLSDFKGKKIMLLTWASWQNVFAELEQQDFIIIAAAQDVEGIKAAAPWYTAANATFVALADPTHRVSALYNLVNVPSAVWIDETGQVRRIDEGAYATVHKMGDFEFGRADYAPMVADWVVRGEDSVHVAQSIEFEAQKESPDAARAVPAFRLGVYFKQQGDEARADTYWQMAQTLNPDSWNYHRQDWSYTPEEAGANWQKKVQMNLNVRAFDSAGGVGGTWWYNRYPGARVDAPSSPFYAYTFSQELVDSWEWRETQTPQASVLAYLENFAEQFDLNKDIQFETWVTDARYNESEQRWTITTDTGETASAQFLICAVGALFVANKPDYPGIDDFAGECYHTGRWPHETVSFAGKRVGVIGTGSSGIQSIPEIAKAAEHVTVFQRTPQYSLPARNRALSEEELARSREDWEDLRKSMFHRGGWPHKTIRRNASDYTPQQRHEIYEQLWDEGGINLAINSFSTVLTDKDLNDEVSEFVRGKIREIVQDPATAEKLMPDYYFGTKRLILDNGYFETYNRDNVSLVDLRQDPIESFTASSVKTTEGEHPIDMLVLATGFDAVTGSMLNLNPKGRGGVSLKEKWAERFETYLGATIAGFPNLFMIHGPGSPGVLYTMPLGGERTADWIAESIRHLRDNDLGAIEATEEAAVNWDKEINAAADQTLYPKTDSWYVGANIPGKPRQFLAHLRGSQYFERLAEVAQDGYVGFDFEASK</sequence>
<dbReference type="SUPFAM" id="SSF51971">
    <property type="entry name" value="Nucleotide-binding domain"/>
    <property type="match status" value="1"/>
</dbReference>
<evidence type="ECO:0000259" key="8">
    <source>
        <dbReference type="Pfam" id="PF00578"/>
    </source>
</evidence>
<dbReference type="OrthoDB" id="66881at2759"/>
<evidence type="ECO:0000256" key="2">
    <source>
        <dbReference type="ARBA" id="ARBA00010139"/>
    </source>
</evidence>
<keyword evidence="6" id="KW-0560">Oxidoreductase</keyword>
<keyword evidence="7" id="KW-0503">Monooxygenase</keyword>
<dbReference type="GO" id="GO:0050660">
    <property type="term" value="F:flavin adenine dinucleotide binding"/>
    <property type="evidence" value="ECO:0007669"/>
    <property type="project" value="InterPro"/>
</dbReference>
<comment type="caution">
    <text evidence="9">The sequence shown here is derived from an EMBL/GenBank/DDBJ whole genome shotgun (WGS) entry which is preliminary data.</text>
</comment>
<protein>
    <submittedName>
        <fullName evidence="9">PamO protein</fullName>
    </submittedName>
</protein>
<dbReference type="GO" id="GO:0050661">
    <property type="term" value="F:NADP binding"/>
    <property type="evidence" value="ECO:0007669"/>
    <property type="project" value="InterPro"/>
</dbReference>
<dbReference type="SUPFAM" id="SSF52833">
    <property type="entry name" value="Thioredoxin-like"/>
    <property type="match status" value="1"/>
</dbReference>
<dbReference type="Gene3D" id="3.50.50.60">
    <property type="entry name" value="FAD/NAD(P)-binding domain"/>
    <property type="match status" value="3"/>
</dbReference>
<dbReference type="GO" id="GO:0016209">
    <property type="term" value="F:antioxidant activity"/>
    <property type="evidence" value="ECO:0007669"/>
    <property type="project" value="InterPro"/>
</dbReference>
<gene>
    <name evidence="9" type="primary">pamO</name>
    <name evidence="9" type="ORF">SNEC2469_LOCUS9713</name>
</gene>
<dbReference type="InterPro" id="IPR036249">
    <property type="entry name" value="Thioredoxin-like_sf"/>
</dbReference>
<dbReference type="EMBL" id="CAJNJA010015696">
    <property type="protein sequence ID" value="CAE7365992.1"/>
    <property type="molecule type" value="Genomic_DNA"/>
</dbReference>
<feature type="domain" description="Alkyl hydroperoxide reductase subunit C/ Thiol specific antioxidant" evidence="8">
    <location>
        <begin position="122"/>
        <end position="224"/>
    </location>
</feature>
<dbReference type="InterPro" id="IPR020946">
    <property type="entry name" value="Flavin_mOase-like"/>
</dbReference>
<keyword evidence="5" id="KW-0521">NADP</keyword>
<evidence type="ECO:0000256" key="7">
    <source>
        <dbReference type="ARBA" id="ARBA00023033"/>
    </source>
</evidence>
<proteinExistence type="inferred from homology"/>
<keyword evidence="4" id="KW-0274">FAD</keyword>
<keyword evidence="3" id="KW-0285">Flavoprotein</keyword>
<accession>A0A812Q660</accession>
<evidence type="ECO:0000256" key="1">
    <source>
        <dbReference type="ARBA" id="ARBA00001974"/>
    </source>
</evidence>
<dbReference type="GO" id="GO:0004499">
    <property type="term" value="F:N,N-dimethylaniline monooxygenase activity"/>
    <property type="evidence" value="ECO:0007669"/>
    <property type="project" value="InterPro"/>
</dbReference>
<keyword evidence="10" id="KW-1185">Reference proteome</keyword>
<evidence type="ECO:0000256" key="6">
    <source>
        <dbReference type="ARBA" id="ARBA00023002"/>
    </source>
</evidence>
<dbReference type="Pfam" id="PF00578">
    <property type="entry name" value="AhpC-TSA"/>
    <property type="match status" value="1"/>
</dbReference>
<evidence type="ECO:0000313" key="10">
    <source>
        <dbReference type="Proteomes" id="UP000601435"/>
    </source>
</evidence>
<dbReference type="InterPro" id="IPR036188">
    <property type="entry name" value="FAD/NAD-bd_sf"/>
</dbReference>
<dbReference type="Proteomes" id="UP000601435">
    <property type="component" value="Unassembled WGS sequence"/>
</dbReference>